<comment type="caution">
    <text evidence="22">The sequence shown here is derived from an EMBL/GenBank/DDBJ whole genome shotgun (WGS) entry which is preliminary data.</text>
</comment>
<proteinExistence type="inferred from homology"/>
<evidence type="ECO:0000256" key="11">
    <source>
        <dbReference type="ARBA" id="ARBA00023034"/>
    </source>
</evidence>
<evidence type="ECO:0000256" key="2">
    <source>
        <dbReference type="ARBA" id="ARBA00004393"/>
    </source>
</evidence>
<evidence type="ECO:0000256" key="1">
    <source>
        <dbReference type="ARBA" id="ARBA00001003"/>
    </source>
</evidence>
<evidence type="ECO:0000256" key="18">
    <source>
        <dbReference type="ARBA" id="ARBA00042717"/>
    </source>
</evidence>
<dbReference type="GO" id="GO:0004185">
    <property type="term" value="F:serine-type carboxypeptidase activity"/>
    <property type="evidence" value="ECO:0007669"/>
    <property type="project" value="UniProtKB-EC"/>
</dbReference>
<keyword evidence="9" id="KW-0378">Hydrolase</keyword>
<evidence type="ECO:0000256" key="7">
    <source>
        <dbReference type="ARBA" id="ARBA00022703"/>
    </source>
</evidence>
<comment type="subcellular location">
    <subcellularLocation>
        <location evidence="2">Golgi apparatus</location>
        <location evidence="2">trans-Golgi network membrane</location>
        <topology evidence="2">Single-pass type I membrane protein</topology>
    </subcellularLocation>
</comment>
<keyword evidence="8 21" id="KW-0732">Signal</keyword>
<keyword evidence="4" id="KW-0121">Carboxypeptidase</keyword>
<gene>
    <name evidence="22" type="primary">KEX1</name>
    <name evidence="22" type="ORF">LTR84_005543</name>
</gene>
<dbReference type="InterPro" id="IPR029058">
    <property type="entry name" value="AB_hydrolase_fold"/>
</dbReference>
<comment type="catalytic activity">
    <reaction evidence="1">
        <text>Preferential release of a C-terminal arginine or lysine residue.</text>
        <dbReference type="EC" id="3.4.16.6"/>
    </reaction>
</comment>
<dbReference type="Pfam" id="PF00450">
    <property type="entry name" value="Peptidase_S10"/>
    <property type="match status" value="1"/>
</dbReference>
<evidence type="ECO:0000256" key="4">
    <source>
        <dbReference type="ARBA" id="ARBA00022645"/>
    </source>
</evidence>
<comment type="similarity">
    <text evidence="3">Belongs to the peptidase S10 family.</text>
</comment>
<evidence type="ECO:0000256" key="12">
    <source>
        <dbReference type="ARBA" id="ARBA00023136"/>
    </source>
</evidence>
<sequence>MARSRSRHNQASASWLTRLLPWALTAVLALSVPAAAEKTAADYYVTSLPGQPDGPLLKMHAGHIEITPEHNGHLFFWHYQNRHIADRSRTVIWLNGGPGCSSMDGALMELGPYRVRDGGKLAYNEGSWDEFANLLFVDNPVGTGFSYVNGDSYLRELQEMADQFTIFLEKWFALFPQYENDDIYFAGESYAGQHIPYIAKTLLDRNTKAQAEGKRTWNVKGLLIGNGWISPSEQYQSYLPFAYEEGLLQGGSPEAQRVEAAQAKCLAELAKPGVADKVDVNVCESVLSHILDATKADGKCYNMYDVRLKDNWPSCGMAWPPDLDTVTPYLRQEDVINALHINKDKRTGWTECSGAVSSSFRASHSTPSIHFLPEIIEAGVPILLFSGAKDLICNHKGTEDMIGNMKWLGGTGFEISPGVWAPKQDWEFEGESAGFYQEARNLTYVLFYNASHMVPFDWPRRSRDMLDRFMGVDIASIGGQPADSRLDGEKAGSETSVGGHPNSTAAVEEQTQKLKDAEYKAYYHSGEAALVVVLIGAGLFGWWVWRGRRKSRGLGYISVPLVNGNSAKGRDVEAGDFDESELDNLSSNRRHHDMESNRYDLASDSEEDDGDTRGKGKQ</sequence>
<keyword evidence="10 20" id="KW-1133">Transmembrane helix</keyword>
<evidence type="ECO:0000313" key="23">
    <source>
        <dbReference type="Proteomes" id="UP001358417"/>
    </source>
</evidence>
<name>A0AAV9N4W6_9EURO</name>
<evidence type="ECO:0000256" key="5">
    <source>
        <dbReference type="ARBA" id="ARBA00022670"/>
    </source>
</evidence>
<evidence type="ECO:0000256" key="21">
    <source>
        <dbReference type="SAM" id="SignalP"/>
    </source>
</evidence>
<feature type="chain" id="PRO_5043799099" description="Pheromone-processing carboxypeptidase KEX1" evidence="21">
    <location>
        <begin position="37"/>
        <end position="618"/>
    </location>
</feature>
<dbReference type="Gene3D" id="3.40.50.1820">
    <property type="entry name" value="alpha/beta hydrolase"/>
    <property type="match status" value="1"/>
</dbReference>
<dbReference type="GO" id="GO:0006508">
    <property type="term" value="P:proteolysis"/>
    <property type="evidence" value="ECO:0007669"/>
    <property type="project" value="UniProtKB-KW"/>
</dbReference>
<evidence type="ECO:0000256" key="6">
    <source>
        <dbReference type="ARBA" id="ARBA00022692"/>
    </source>
</evidence>
<dbReference type="GO" id="GO:0005802">
    <property type="term" value="C:trans-Golgi network"/>
    <property type="evidence" value="ECO:0007669"/>
    <property type="project" value="TreeGrafter"/>
</dbReference>
<dbReference type="PRINTS" id="PR00724">
    <property type="entry name" value="CRBOXYPTASEC"/>
</dbReference>
<dbReference type="GO" id="GO:0006915">
    <property type="term" value="P:apoptotic process"/>
    <property type="evidence" value="ECO:0007669"/>
    <property type="project" value="UniProtKB-KW"/>
</dbReference>
<evidence type="ECO:0000256" key="10">
    <source>
        <dbReference type="ARBA" id="ARBA00022989"/>
    </source>
</evidence>
<evidence type="ECO:0000256" key="14">
    <source>
        <dbReference type="ARBA" id="ARBA00037042"/>
    </source>
</evidence>
<dbReference type="PANTHER" id="PTHR11802">
    <property type="entry name" value="SERINE PROTEASE FAMILY S10 SERINE CARBOXYPEPTIDASE"/>
    <property type="match status" value="1"/>
</dbReference>
<evidence type="ECO:0000256" key="19">
    <source>
        <dbReference type="SAM" id="MobiDB-lite"/>
    </source>
</evidence>
<keyword evidence="11" id="KW-0333">Golgi apparatus</keyword>
<evidence type="ECO:0000256" key="20">
    <source>
        <dbReference type="SAM" id="Phobius"/>
    </source>
</evidence>
<dbReference type="EC" id="3.4.16.6" evidence="15"/>
<dbReference type="GeneID" id="89973720"/>
<keyword evidence="13" id="KW-0325">Glycoprotein</keyword>
<dbReference type="RefSeq" id="XP_064704325.1">
    <property type="nucleotide sequence ID" value="XM_064849111.1"/>
</dbReference>
<feature type="compositionally biased region" description="Polar residues" evidence="19">
    <location>
        <begin position="493"/>
        <end position="505"/>
    </location>
</feature>
<evidence type="ECO:0000256" key="16">
    <source>
        <dbReference type="ARBA" id="ARBA00040403"/>
    </source>
</evidence>
<dbReference type="SUPFAM" id="SSF53474">
    <property type="entry name" value="alpha/beta-Hydrolases"/>
    <property type="match status" value="1"/>
</dbReference>
<accession>A0AAV9N4W6</accession>
<dbReference type="EMBL" id="JAVRRD010000020">
    <property type="protein sequence ID" value="KAK5049120.1"/>
    <property type="molecule type" value="Genomic_DNA"/>
</dbReference>
<feature type="region of interest" description="Disordered" evidence="19">
    <location>
        <begin position="568"/>
        <end position="618"/>
    </location>
</feature>
<evidence type="ECO:0000256" key="15">
    <source>
        <dbReference type="ARBA" id="ARBA00038895"/>
    </source>
</evidence>
<reference evidence="22 23" key="1">
    <citation type="submission" date="2023-08" db="EMBL/GenBank/DDBJ databases">
        <title>Black Yeasts Isolated from many extreme environments.</title>
        <authorList>
            <person name="Coleine C."/>
            <person name="Stajich J.E."/>
            <person name="Selbmann L."/>
        </authorList>
    </citation>
    <scope>NUCLEOTIDE SEQUENCE [LARGE SCALE GENOMIC DNA]</scope>
    <source>
        <strain evidence="22 23">CCFEE 5792</strain>
    </source>
</reference>
<evidence type="ECO:0000256" key="3">
    <source>
        <dbReference type="ARBA" id="ARBA00009431"/>
    </source>
</evidence>
<dbReference type="AlphaFoldDB" id="A0AAV9N4W6"/>
<organism evidence="22 23">
    <name type="scientific">Exophiala bonariae</name>
    <dbReference type="NCBI Taxonomy" id="1690606"/>
    <lineage>
        <taxon>Eukaryota</taxon>
        <taxon>Fungi</taxon>
        <taxon>Dikarya</taxon>
        <taxon>Ascomycota</taxon>
        <taxon>Pezizomycotina</taxon>
        <taxon>Eurotiomycetes</taxon>
        <taxon>Chaetothyriomycetidae</taxon>
        <taxon>Chaetothyriales</taxon>
        <taxon>Herpotrichiellaceae</taxon>
        <taxon>Exophiala</taxon>
    </lineage>
</organism>
<feature type="transmembrane region" description="Helical" evidence="20">
    <location>
        <begin position="521"/>
        <end position="545"/>
    </location>
</feature>
<evidence type="ECO:0000256" key="13">
    <source>
        <dbReference type="ARBA" id="ARBA00023180"/>
    </source>
</evidence>
<feature type="signal peptide" evidence="21">
    <location>
        <begin position="1"/>
        <end position="36"/>
    </location>
</feature>
<evidence type="ECO:0000256" key="8">
    <source>
        <dbReference type="ARBA" id="ARBA00022729"/>
    </source>
</evidence>
<evidence type="ECO:0000256" key="17">
    <source>
        <dbReference type="ARBA" id="ARBA00040628"/>
    </source>
</evidence>
<dbReference type="FunFam" id="3.40.50.1820:FF:000121">
    <property type="entry name" value="Carboxypeptidase D"/>
    <property type="match status" value="1"/>
</dbReference>
<dbReference type="Proteomes" id="UP001358417">
    <property type="component" value="Unassembled WGS sequence"/>
</dbReference>
<keyword evidence="7" id="KW-0053">Apoptosis</keyword>
<keyword evidence="12 20" id="KW-0472">Membrane</keyword>
<protein>
    <recommendedName>
        <fullName evidence="17">Pheromone-processing carboxypeptidase KEX1</fullName>
        <ecNumber evidence="15">3.4.16.6</ecNumber>
    </recommendedName>
    <alternativeName>
        <fullName evidence="18">Carboxypeptidase D</fullName>
    </alternativeName>
    <alternativeName>
        <fullName evidence="16">Pheromone-processing carboxypeptidase kex1</fullName>
    </alternativeName>
</protein>
<dbReference type="InterPro" id="IPR001563">
    <property type="entry name" value="Peptidase_S10"/>
</dbReference>
<evidence type="ECO:0000256" key="9">
    <source>
        <dbReference type="ARBA" id="ARBA00022801"/>
    </source>
</evidence>
<evidence type="ECO:0000313" key="22">
    <source>
        <dbReference type="EMBL" id="KAK5049120.1"/>
    </source>
</evidence>
<keyword evidence="5 22" id="KW-0645">Protease</keyword>
<keyword evidence="6 20" id="KW-0812">Transmembrane</keyword>
<dbReference type="PANTHER" id="PTHR11802:SF190">
    <property type="entry name" value="PHEROMONE-PROCESSING CARBOXYPEPTIDASE KEX1"/>
    <property type="match status" value="1"/>
</dbReference>
<keyword evidence="23" id="KW-1185">Reference proteome</keyword>
<comment type="function">
    <text evidence="14">Protease with a carboxypeptidase B-like function involved in the C-terminal processing of the lysine and arginine residues from protein precursors. Promotes cell fusion and is involved in the programmed cell death.</text>
</comment>
<feature type="region of interest" description="Disordered" evidence="19">
    <location>
        <begin position="480"/>
        <end position="505"/>
    </location>
</feature>